<evidence type="ECO:0008006" key="5">
    <source>
        <dbReference type="Google" id="ProtNLM"/>
    </source>
</evidence>
<gene>
    <name evidence="3" type="ORF">L249_5546</name>
</gene>
<dbReference type="SMART" id="SM01110">
    <property type="entry name" value="Cutinase"/>
    <property type="match status" value="1"/>
</dbReference>
<sequence>MTCGLLMLVSNLIMGQKSWTLVLVVLVGVISSGGLSAEARRFRLCHNYVLISARGTRETAGPSLGFTDMIRLTLAKAPGGIEYDVRYPAKGDITQLTTLIGVADIRRRIEQGLALCPKQQYAILGYSQGATASLAALREMRGSEAERAIRAVVLLGNPYQVPGQSSTVDELGGSSTRNRTGALLKLVPSIGLSAEWDASGKVLNICYGGDPICSGYGPDTQGKEHVLYGFTESVQYIGAKFLIDRLKGYRPYVPSKAEELTRLIAEVVLWAAAAKERGRGRGREREGMSEEEEKKNQGLTLSPVGEAVVASPLREEAQRKRVDGRLGMYEMAMGAMAVWRWEVVVDGRLGMYEMAMGAMAVWRWEV</sequence>
<comment type="caution">
    <text evidence="3">The sequence shown here is derived from an EMBL/GenBank/DDBJ whole genome shotgun (WGS) entry which is preliminary data.</text>
</comment>
<dbReference type="Pfam" id="PF01083">
    <property type="entry name" value="Cutinase"/>
    <property type="match status" value="1"/>
</dbReference>
<feature type="non-terminal residue" evidence="3">
    <location>
        <position position="366"/>
    </location>
</feature>
<evidence type="ECO:0000313" key="4">
    <source>
        <dbReference type="Proteomes" id="UP000253664"/>
    </source>
</evidence>
<dbReference type="PANTHER" id="PTHR33630:SF9">
    <property type="entry name" value="CUTINASE 4"/>
    <property type="match status" value="1"/>
</dbReference>
<dbReference type="InterPro" id="IPR000675">
    <property type="entry name" value="Cutinase/axe"/>
</dbReference>
<dbReference type="InterPro" id="IPR029058">
    <property type="entry name" value="AB_hydrolase_fold"/>
</dbReference>
<dbReference type="Proteomes" id="UP000253664">
    <property type="component" value="Unassembled WGS sequence"/>
</dbReference>
<organism evidence="3 4">
    <name type="scientific">Ophiocordyceps polyrhachis-furcata BCC 54312</name>
    <dbReference type="NCBI Taxonomy" id="1330021"/>
    <lineage>
        <taxon>Eukaryota</taxon>
        <taxon>Fungi</taxon>
        <taxon>Dikarya</taxon>
        <taxon>Ascomycota</taxon>
        <taxon>Pezizomycotina</taxon>
        <taxon>Sordariomycetes</taxon>
        <taxon>Hypocreomycetidae</taxon>
        <taxon>Hypocreales</taxon>
        <taxon>Ophiocordycipitaceae</taxon>
        <taxon>Ophiocordyceps</taxon>
    </lineage>
</organism>
<reference evidence="3 4" key="1">
    <citation type="journal article" date="2015" name="BMC Genomics">
        <title>Insights from the genome of Ophiocordyceps polyrhachis-furcata to pathogenicity and host specificity in insect fungi.</title>
        <authorList>
            <person name="Wichadakul D."/>
            <person name="Kobmoo N."/>
            <person name="Ingsriswang S."/>
            <person name="Tangphatsornruang S."/>
            <person name="Chantasingh D."/>
            <person name="Luangsa-ard J.J."/>
            <person name="Eurwilaichitr L."/>
        </authorList>
    </citation>
    <scope>NUCLEOTIDE SEQUENCE [LARGE SCALE GENOMIC DNA]</scope>
    <source>
        <strain evidence="3 4">BCC 54312</strain>
    </source>
</reference>
<dbReference type="Gene3D" id="3.40.50.1820">
    <property type="entry name" value="alpha/beta hydrolase"/>
    <property type="match status" value="1"/>
</dbReference>
<proteinExistence type="predicted"/>
<dbReference type="OrthoDB" id="3225429at2759"/>
<keyword evidence="4" id="KW-1185">Reference proteome</keyword>
<evidence type="ECO:0000313" key="3">
    <source>
        <dbReference type="EMBL" id="RCI13537.1"/>
    </source>
</evidence>
<dbReference type="SUPFAM" id="SSF53474">
    <property type="entry name" value="alpha/beta-Hydrolases"/>
    <property type="match status" value="1"/>
</dbReference>
<evidence type="ECO:0000256" key="1">
    <source>
        <dbReference type="ARBA" id="ARBA00022801"/>
    </source>
</evidence>
<dbReference type="EMBL" id="LKCN02000006">
    <property type="protein sequence ID" value="RCI13537.1"/>
    <property type="molecule type" value="Genomic_DNA"/>
</dbReference>
<protein>
    <recommendedName>
        <fullName evidence="5">Cutinase</fullName>
    </recommendedName>
</protein>
<dbReference type="GO" id="GO:0052689">
    <property type="term" value="F:carboxylic ester hydrolase activity"/>
    <property type="evidence" value="ECO:0007669"/>
    <property type="project" value="UniProtKB-ARBA"/>
</dbReference>
<dbReference type="AlphaFoldDB" id="A0A367LGL1"/>
<keyword evidence="2" id="KW-1015">Disulfide bond</keyword>
<keyword evidence="1" id="KW-0378">Hydrolase</keyword>
<evidence type="ECO:0000256" key="2">
    <source>
        <dbReference type="ARBA" id="ARBA00023157"/>
    </source>
</evidence>
<accession>A0A367LGL1</accession>
<dbReference type="STRING" id="1330021.A0A367LGL1"/>
<dbReference type="PANTHER" id="PTHR33630">
    <property type="entry name" value="CUTINASE RV1984C-RELATED-RELATED"/>
    <property type="match status" value="1"/>
</dbReference>
<name>A0A367LGL1_9HYPO</name>